<keyword evidence="3" id="KW-1185">Reference proteome</keyword>
<organism evidence="2 3">
    <name type="scientific">Thalassiosira oceanica</name>
    <name type="common">Marine diatom</name>
    <dbReference type="NCBI Taxonomy" id="159749"/>
    <lineage>
        <taxon>Eukaryota</taxon>
        <taxon>Sar</taxon>
        <taxon>Stramenopiles</taxon>
        <taxon>Ochrophyta</taxon>
        <taxon>Bacillariophyta</taxon>
        <taxon>Coscinodiscophyceae</taxon>
        <taxon>Thalassiosirophycidae</taxon>
        <taxon>Thalassiosirales</taxon>
        <taxon>Thalassiosiraceae</taxon>
        <taxon>Thalassiosira</taxon>
    </lineage>
</organism>
<evidence type="ECO:0000313" key="3">
    <source>
        <dbReference type="Proteomes" id="UP000266841"/>
    </source>
</evidence>
<dbReference type="AlphaFoldDB" id="K0SFQ1"/>
<feature type="region of interest" description="Disordered" evidence="1">
    <location>
        <begin position="1"/>
        <end position="65"/>
    </location>
</feature>
<feature type="compositionally biased region" description="Basic and acidic residues" evidence="1">
    <location>
        <begin position="1"/>
        <end position="10"/>
    </location>
</feature>
<proteinExistence type="predicted"/>
<sequence>MHAAVPDRKFNILTRPKHNPPSHFCSISTTERQRRIDHAGGPVASRGMDGWEGQRRRGKGPPDGHADKILNGTMGLMNQGGHLLRSLRESQESSLRLIDRHQTLTCGSQSLCA</sequence>
<dbReference type="EMBL" id="AGNL01017966">
    <property type="protein sequence ID" value="EJK63839.1"/>
    <property type="molecule type" value="Genomic_DNA"/>
</dbReference>
<protein>
    <submittedName>
        <fullName evidence="2">Uncharacterized protein</fullName>
    </submittedName>
</protein>
<comment type="caution">
    <text evidence="2">The sequence shown here is derived from an EMBL/GenBank/DDBJ whole genome shotgun (WGS) entry which is preliminary data.</text>
</comment>
<accession>K0SFQ1</accession>
<gene>
    <name evidence="2" type="ORF">THAOC_15482</name>
</gene>
<dbReference type="Proteomes" id="UP000266841">
    <property type="component" value="Unassembled WGS sequence"/>
</dbReference>
<evidence type="ECO:0000313" key="2">
    <source>
        <dbReference type="EMBL" id="EJK63839.1"/>
    </source>
</evidence>
<evidence type="ECO:0000256" key="1">
    <source>
        <dbReference type="SAM" id="MobiDB-lite"/>
    </source>
</evidence>
<reference evidence="2 3" key="1">
    <citation type="journal article" date="2012" name="Genome Biol.">
        <title>Genome and low-iron response of an oceanic diatom adapted to chronic iron limitation.</title>
        <authorList>
            <person name="Lommer M."/>
            <person name="Specht M."/>
            <person name="Roy A.S."/>
            <person name="Kraemer L."/>
            <person name="Andreson R."/>
            <person name="Gutowska M.A."/>
            <person name="Wolf J."/>
            <person name="Bergner S.V."/>
            <person name="Schilhabel M.B."/>
            <person name="Klostermeier U.C."/>
            <person name="Beiko R.G."/>
            <person name="Rosenstiel P."/>
            <person name="Hippler M."/>
            <person name="Laroche J."/>
        </authorList>
    </citation>
    <scope>NUCLEOTIDE SEQUENCE [LARGE SCALE GENOMIC DNA]</scope>
    <source>
        <strain evidence="2 3">CCMP1005</strain>
    </source>
</reference>
<feature type="compositionally biased region" description="Basic and acidic residues" evidence="1">
    <location>
        <begin position="52"/>
        <end position="65"/>
    </location>
</feature>
<name>K0SFQ1_THAOC</name>